<evidence type="ECO:0000256" key="1">
    <source>
        <dbReference type="ARBA" id="ARBA00004141"/>
    </source>
</evidence>
<dbReference type="PROSITE" id="PS50262">
    <property type="entry name" value="G_PROTEIN_RECEP_F1_2"/>
    <property type="match status" value="1"/>
</dbReference>
<feature type="transmembrane region" description="Helical" evidence="8">
    <location>
        <begin position="154"/>
        <end position="173"/>
    </location>
</feature>
<reference evidence="10 11" key="1">
    <citation type="submission" date="2022-05" db="EMBL/GenBank/DDBJ databases">
        <authorList>
            <consortium name="Genoscope - CEA"/>
            <person name="William W."/>
        </authorList>
    </citation>
    <scope>NUCLEOTIDE SEQUENCE [LARGE SCALE GENOMIC DNA]</scope>
</reference>
<dbReference type="PANTHER" id="PTHR45695">
    <property type="entry name" value="LEUCOKININ RECEPTOR-RELATED"/>
    <property type="match status" value="1"/>
</dbReference>
<feature type="transmembrane region" description="Helical" evidence="8">
    <location>
        <begin position="28"/>
        <end position="57"/>
    </location>
</feature>
<dbReference type="Proteomes" id="UP001159428">
    <property type="component" value="Unassembled WGS sequence"/>
</dbReference>
<feature type="transmembrane region" description="Helical" evidence="8">
    <location>
        <begin position="121"/>
        <end position="142"/>
    </location>
</feature>
<protein>
    <recommendedName>
        <fullName evidence="9">G-protein coupled receptors family 1 profile domain-containing protein</fullName>
    </recommendedName>
</protein>
<dbReference type="PANTHER" id="PTHR45695:SF9">
    <property type="entry name" value="LEUCOKININ RECEPTOR"/>
    <property type="match status" value="1"/>
</dbReference>
<dbReference type="PRINTS" id="PR00237">
    <property type="entry name" value="GPCRRHODOPSN"/>
</dbReference>
<proteinExistence type="predicted"/>
<dbReference type="Pfam" id="PF00001">
    <property type="entry name" value="7tm_1"/>
    <property type="match status" value="1"/>
</dbReference>
<evidence type="ECO:0000313" key="11">
    <source>
        <dbReference type="Proteomes" id="UP001159428"/>
    </source>
</evidence>
<evidence type="ECO:0000313" key="10">
    <source>
        <dbReference type="EMBL" id="CAH3157751.1"/>
    </source>
</evidence>
<evidence type="ECO:0000256" key="4">
    <source>
        <dbReference type="ARBA" id="ARBA00023040"/>
    </source>
</evidence>
<feature type="transmembrane region" description="Helical" evidence="8">
    <location>
        <begin position="248"/>
        <end position="272"/>
    </location>
</feature>
<sequence length="352" mass="40113">IRKKSEFFKVDMNNSSDEVFNDKSSCPYVVSGLLTATISLISIWAFIGNTLVTVAFLKDVTLRTSTNYFIVNMAISDLLSAMTNWPLYAIEGMQSGKHTISDSIATQVCKFCIYSRSISQAVSVISLVLIVVDRFIAIVRPFQATRITGRSRAILLLSTWIFSVSVTFPYVWFSKIVLENRHKFCRFNWGEDQRRIFYAMGFVVFYCVPLQVIPILYCKIMKCLRQTRPTADEVQENVAIRNRQQNQVIMKVFISIVITFFLCWTPLCVFIILKMVLPSLYTRDSCLLSLALFYYIFPSISAAVNPVILVASSSRFHMALRNMFCFITCSFTCGREVRVSPENEMNAPPAAK</sequence>
<dbReference type="GO" id="GO:0004930">
    <property type="term" value="F:G protein-coupled receptor activity"/>
    <property type="evidence" value="ECO:0007669"/>
    <property type="project" value="UniProtKB-KW"/>
</dbReference>
<feature type="transmembrane region" description="Helical" evidence="8">
    <location>
        <begin position="69"/>
        <end position="88"/>
    </location>
</feature>
<evidence type="ECO:0000256" key="6">
    <source>
        <dbReference type="ARBA" id="ARBA00023170"/>
    </source>
</evidence>
<keyword evidence="4" id="KW-0297">G-protein coupled receptor</keyword>
<evidence type="ECO:0000256" key="5">
    <source>
        <dbReference type="ARBA" id="ARBA00023136"/>
    </source>
</evidence>
<keyword evidence="7" id="KW-0807">Transducer</keyword>
<name>A0AAU9XTZ3_9CNID</name>
<dbReference type="InterPro" id="IPR000276">
    <property type="entry name" value="GPCR_Rhodpsn"/>
</dbReference>
<dbReference type="Gene3D" id="1.20.1070.10">
    <property type="entry name" value="Rhodopsin 7-helix transmembrane proteins"/>
    <property type="match status" value="1"/>
</dbReference>
<comment type="caution">
    <text evidence="10">The sequence shown here is derived from an EMBL/GenBank/DDBJ whole genome shotgun (WGS) entry which is preliminary data.</text>
</comment>
<keyword evidence="5 8" id="KW-0472">Membrane</keyword>
<feature type="transmembrane region" description="Helical" evidence="8">
    <location>
        <begin position="292"/>
        <end position="311"/>
    </location>
</feature>
<dbReference type="GO" id="GO:0005886">
    <property type="term" value="C:plasma membrane"/>
    <property type="evidence" value="ECO:0007669"/>
    <property type="project" value="TreeGrafter"/>
</dbReference>
<dbReference type="SUPFAM" id="SSF81321">
    <property type="entry name" value="Family A G protein-coupled receptor-like"/>
    <property type="match status" value="1"/>
</dbReference>
<evidence type="ECO:0000256" key="8">
    <source>
        <dbReference type="SAM" id="Phobius"/>
    </source>
</evidence>
<keyword evidence="11" id="KW-1185">Reference proteome</keyword>
<evidence type="ECO:0000259" key="9">
    <source>
        <dbReference type="PROSITE" id="PS50262"/>
    </source>
</evidence>
<feature type="transmembrane region" description="Helical" evidence="8">
    <location>
        <begin position="196"/>
        <end position="218"/>
    </location>
</feature>
<evidence type="ECO:0000256" key="3">
    <source>
        <dbReference type="ARBA" id="ARBA00022989"/>
    </source>
</evidence>
<keyword evidence="6" id="KW-0675">Receptor</keyword>
<dbReference type="InterPro" id="IPR017452">
    <property type="entry name" value="GPCR_Rhodpsn_7TM"/>
</dbReference>
<keyword evidence="2 8" id="KW-0812">Transmembrane</keyword>
<feature type="domain" description="G-protein coupled receptors family 1 profile" evidence="9">
    <location>
        <begin position="48"/>
        <end position="309"/>
    </location>
</feature>
<evidence type="ECO:0000256" key="2">
    <source>
        <dbReference type="ARBA" id="ARBA00022692"/>
    </source>
</evidence>
<comment type="subcellular location">
    <subcellularLocation>
        <location evidence="1">Membrane</location>
        <topology evidence="1">Multi-pass membrane protein</topology>
    </subcellularLocation>
</comment>
<dbReference type="CDD" id="cd00637">
    <property type="entry name" value="7tm_classA_rhodopsin-like"/>
    <property type="match status" value="1"/>
</dbReference>
<organism evidence="10 11">
    <name type="scientific">Pocillopora meandrina</name>
    <dbReference type="NCBI Taxonomy" id="46732"/>
    <lineage>
        <taxon>Eukaryota</taxon>
        <taxon>Metazoa</taxon>
        <taxon>Cnidaria</taxon>
        <taxon>Anthozoa</taxon>
        <taxon>Hexacorallia</taxon>
        <taxon>Scleractinia</taxon>
        <taxon>Astrocoeniina</taxon>
        <taxon>Pocilloporidae</taxon>
        <taxon>Pocillopora</taxon>
    </lineage>
</organism>
<feature type="non-terminal residue" evidence="10">
    <location>
        <position position="1"/>
    </location>
</feature>
<dbReference type="EMBL" id="CALNXJ010000065">
    <property type="protein sequence ID" value="CAH3157751.1"/>
    <property type="molecule type" value="Genomic_DNA"/>
</dbReference>
<evidence type="ECO:0000256" key="7">
    <source>
        <dbReference type="ARBA" id="ARBA00023224"/>
    </source>
</evidence>
<dbReference type="AlphaFoldDB" id="A0AAU9XTZ3"/>
<accession>A0AAU9XTZ3</accession>
<gene>
    <name evidence="10" type="ORF">PMEA_00030137</name>
</gene>
<keyword evidence="3 8" id="KW-1133">Transmembrane helix</keyword>